<dbReference type="InterPro" id="IPR006311">
    <property type="entry name" value="TAT_signal"/>
</dbReference>
<proteinExistence type="predicted"/>
<dbReference type="PROSITE" id="PS51318">
    <property type="entry name" value="TAT"/>
    <property type="match status" value="1"/>
</dbReference>
<dbReference type="InterPro" id="IPR009091">
    <property type="entry name" value="RCC1/BLIP-II"/>
</dbReference>
<evidence type="ECO:0000256" key="1">
    <source>
        <dbReference type="SAM" id="SignalP"/>
    </source>
</evidence>
<dbReference type="InterPro" id="IPR051553">
    <property type="entry name" value="Ran_GTPase-activating"/>
</dbReference>
<dbReference type="PANTHER" id="PTHR45982">
    <property type="entry name" value="REGULATOR OF CHROMOSOME CONDENSATION"/>
    <property type="match status" value="1"/>
</dbReference>
<comment type="caution">
    <text evidence="2">The sequence shown here is derived from an EMBL/GenBank/DDBJ whole genome shotgun (WGS) entry which is preliminary data.</text>
</comment>
<dbReference type="PANTHER" id="PTHR45982:SF1">
    <property type="entry name" value="REGULATOR OF CHROMOSOME CONDENSATION"/>
    <property type="match status" value="1"/>
</dbReference>
<sequence>MSTTNEAQRPDAGRRLPSRRTVVAASAWSVPAIVVATASPAYAASTDGPVTIPQALTGVIGGGWSIATNFGVNGLPLGAPTASRSTATVVPITVSPARATTVSLTLSGAGFSFFTVATNATFIPTQTVTVTTSANGVAEVYVAIPPYSKGDTVATITATGNGGSAVSTLTARTAHVYAVGGHTPEGQTGNGSALNGVAWPTPMAIDERLSSVHASISSYLFVTESGKLRSGGYNPFAEVGTGGNEVAVLNPIEPLKKDGTAFTDAVRAVVDTCGSEQGLFVVEDSAGDWWATGEQVSNYLAIPGDTTGSRYVTRWEKIGGNLPAKPATLSPNRFGDTLVWSLEDGTVWFTGSSASFRNYSNGLPTTAVRGAMEQLKMPDGTPVTGVKRVQQSEDHSVMMLTTDGRLLYSSTQPAAITPADYSVRGDVQEIAGPPGDVVEIWAKHPYDTDGGAYYAKTSDNSLWAIGSNGLARGYLGIGTTTATRTWAKVLVDDVKEMACGAHNLIVLDNSGDVWFAGLYEEGNPGLGTGIAPTFPTPVKITTLPPNARTIASTWWDVPYIAY</sequence>
<dbReference type="GO" id="GO:0005085">
    <property type="term" value="F:guanyl-nucleotide exchange factor activity"/>
    <property type="evidence" value="ECO:0007669"/>
    <property type="project" value="TreeGrafter"/>
</dbReference>
<dbReference type="AlphaFoldDB" id="A0A853CT14"/>
<dbReference type="SUPFAM" id="SSF50985">
    <property type="entry name" value="RCC1/BLIP-II"/>
    <property type="match status" value="2"/>
</dbReference>
<dbReference type="Gene3D" id="2.130.10.30">
    <property type="entry name" value="Regulator of chromosome condensation 1/beta-lactamase-inhibitor protein II"/>
    <property type="match status" value="2"/>
</dbReference>
<organism evidence="2 3">
    <name type="scientific">Leifsonia shinshuensis</name>
    <dbReference type="NCBI Taxonomy" id="150026"/>
    <lineage>
        <taxon>Bacteria</taxon>
        <taxon>Bacillati</taxon>
        <taxon>Actinomycetota</taxon>
        <taxon>Actinomycetes</taxon>
        <taxon>Micrococcales</taxon>
        <taxon>Microbacteriaceae</taxon>
        <taxon>Leifsonia</taxon>
    </lineage>
</organism>
<feature type="chain" id="PRO_5032547606" description="IPT/TIG domain-containing protein" evidence="1">
    <location>
        <begin position="44"/>
        <end position="562"/>
    </location>
</feature>
<reference evidence="2 3" key="1">
    <citation type="submission" date="2020-07" db="EMBL/GenBank/DDBJ databases">
        <title>Sequencing the genomes of 1000 actinobacteria strains.</title>
        <authorList>
            <person name="Klenk H.-P."/>
        </authorList>
    </citation>
    <scope>NUCLEOTIDE SEQUENCE [LARGE SCALE GENOMIC DNA]</scope>
    <source>
        <strain evidence="2 3">DSM 15165</strain>
    </source>
</reference>
<keyword evidence="1" id="KW-0732">Signal</keyword>
<protein>
    <recommendedName>
        <fullName evidence="4">IPT/TIG domain-containing protein</fullName>
    </recommendedName>
</protein>
<feature type="signal peptide" evidence="1">
    <location>
        <begin position="1"/>
        <end position="43"/>
    </location>
</feature>
<name>A0A853CT14_9MICO</name>
<evidence type="ECO:0000313" key="3">
    <source>
        <dbReference type="Proteomes" id="UP000578352"/>
    </source>
</evidence>
<dbReference type="RefSeq" id="WP_179604408.1">
    <property type="nucleotide sequence ID" value="NZ_BAABEH010000001.1"/>
</dbReference>
<dbReference type="EMBL" id="JACCFL010000001">
    <property type="protein sequence ID" value="NYJ22354.1"/>
    <property type="molecule type" value="Genomic_DNA"/>
</dbReference>
<accession>A0A853CT14</accession>
<gene>
    <name evidence="2" type="ORF">HNR13_000641</name>
</gene>
<evidence type="ECO:0008006" key="4">
    <source>
        <dbReference type="Google" id="ProtNLM"/>
    </source>
</evidence>
<evidence type="ECO:0000313" key="2">
    <source>
        <dbReference type="EMBL" id="NYJ22354.1"/>
    </source>
</evidence>
<dbReference type="GO" id="GO:0005737">
    <property type="term" value="C:cytoplasm"/>
    <property type="evidence" value="ECO:0007669"/>
    <property type="project" value="TreeGrafter"/>
</dbReference>
<dbReference type="Proteomes" id="UP000578352">
    <property type="component" value="Unassembled WGS sequence"/>
</dbReference>